<evidence type="ECO:0000259" key="14">
    <source>
        <dbReference type="Pfam" id="PF02517"/>
    </source>
</evidence>
<comment type="subcellular location">
    <subcellularLocation>
        <location evidence="1">Endoplasmic reticulum membrane</location>
        <topology evidence="1">Multi-pass membrane protein</topology>
    </subcellularLocation>
</comment>
<proteinExistence type="inferred from homology"/>
<dbReference type="GO" id="GO:0005789">
    <property type="term" value="C:endoplasmic reticulum membrane"/>
    <property type="evidence" value="ECO:0007669"/>
    <property type="project" value="UniProtKB-SubCell"/>
</dbReference>
<evidence type="ECO:0000256" key="8">
    <source>
        <dbReference type="ARBA" id="ARBA00023136"/>
    </source>
</evidence>
<evidence type="ECO:0000256" key="10">
    <source>
        <dbReference type="ARBA" id="ARBA00047280"/>
    </source>
</evidence>
<evidence type="ECO:0000256" key="11">
    <source>
        <dbReference type="ARBA" id="ARBA00049729"/>
    </source>
</evidence>
<evidence type="ECO:0000256" key="1">
    <source>
        <dbReference type="ARBA" id="ARBA00004477"/>
    </source>
</evidence>
<keyword evidence="4 13" id="KW-0812">Transmembrane</keyword>
<evidence type="ECO:0000256" key="2">
    <source>
        <dbReference type="ARBA" id="ARBA00006897"/>
    </source>
</evidence>
<dbReference type="GO" id="GO:0071586">
    <property type="term" value="P:CAAX-box protein processing"/>
    <property type="evidence" value="ECO:0007669"/>
    <property type="project" value="InterPro"/>
</dbReference>
<keyword evidence="6" id="KW-0256">Endoplasmic reticulum</keyword>
<feature type="transmembrane region" description="Helical" evidence="13">
    <location>
        <begin position="198"/>
        <end position="217"/>
    </location>
</feature>
<dbReference type="KEGG" id="soy:115880356"/>
<feature type="transmembrane region" description="Helical" evidence="13">
    <location>
        <begin position="88"/>
        <end position="109"/>
    </location>
</feature>
<dbReference type="InterPro" id="IPR003675">
    <property type="entry name" value="Rce1/LyrA-like_dom"/>
</dbReference>
<evidence type="ECO:0000256" key="12">
    <source>
        <dbReference type="ARBA" id="ARBA00049763"/>
    </source>
</evidence>
<dbReference type="FunCoup" id="A0A6J2XS20">
    <property type="interactions" value="1892"/>
</dbReference>
<dbReference type="GeneID" id="115880356"/>
<evidence type="ECO:0000256" key="7">
    <source>
        <dbReference type="ARBA" id="ARBA00022989"/>
    </source>
</evidence>
<evidence type="ECO:0000256" key="5">
    <source>
        <dbReference type="ARBA" id="ARBA00022801"/>
    </source>
</evidence>
<feature type="transmembrane region" description="Helical" evidence="13">
    <location>
        <begin position="12"/>
        <end position="29"/>
    </location>
</feature>
<dbReference type="CTD" id="44002"/>
<dbReference type="InterPro" id="IPR039731">
    <property type="entry name" value="Rce1"/>
</dbReference>
<dbReference type="RefSeq" id="XP_030753424.1">
    <property type="nucleotide sequence ID" value="XM_030897564.1"/>
</dbReference>
<dbReference type="EC" id="3.4.26.1" evidence="11"/>
<evidence type="ECO:0000256" key="9">
    <source>
        <dbReference type="ARBA" id="ARBA00032607"/>
    </source>
</evidence>
<feature type="transmembrane region" description="Helical" evidence="13">
    <location>
        <begin position="49"/>
        <end position="67"/>
    </location>
</feature>
<feature type="transmembrane region" description="Helical" evidence="13">
    <location>
        <begin position="156"/>
        <end position="177"/>
    </location>
</feature>
<evidence type="ECO:0000313" key="15">
    <source>
        <dbReference type="Proteomes" id="UP000504635"/>
    </source>
</evidence>
<dbReference type="AlphaFoldDB" id="A0A6J2XS20"/>
<comment type="catalytic activity">
    <reaction evidence="10">
        <text>Hydrolyzes the peptide bond -P2-(S-farnesyl or geranylgeranyl)C-P1'-P2'-P3'-COOH where P1' and P2' are amino acids with aliphatic sidechains and P3' is any C-terminal residue.</text>
        <dbReference type="EC" id="3.4.26.1"/>
    </reaction>
</comment>
<dbReference type="Pfam" id="PF02517">
    <property type="entry name" value="Rce1-like"/>
    <property type="match status" value="1"/>
</dbReference>
<comment type="similarity">
    <text evidence="2">Belongs to the peptidase U48 family.</text>
</comment>
<protein>
    <recommendedName>
        <fullName evidence="12">CAAX prenyl protease 2</fullName>
        <ecNumber evidence="11">3.4.26.1</ecNumber>
    </recommendedName>
    <alternativeName>
        <fullName evidence="9">Farnesylated proteins-converting enzyme 2</fullName>
    </alternativeName>
</protein>
<evidence type="ECO:0000256" key="6">
    <source>
        <dbReference type="ARBA" id="ARBA00022824"/>
    </source>
</evidence>
<sequence length="288" mass="33428">MELLGSRTIFECFMSIGTCFMLSVAYLGSLHVWKSQYNRDHPTTIRQRFLSVFVMFFLSPVFLYVGLNKDVLEKVSLAEVLGLRTKGLLQAFFMPLFLTMILFLGPISMELYSGIAKLYTEESYWYSNFTNLIWLRSHLVAPLSEEFTYRSCMLPLLLQCLPPLTAVLVNPLFFGVAHFHHMQERIRFGLDFRTAFKISCFQFGYTTIFGAYSAYIFYRTGHFVSVFVVHAFCNHMGFPDVVEVAGYKRTKKIAVVSLFFLGFFCWCALLKPLTEPSWYYNKNPWYSG</sequence>
<evidence type="ECO:0000256" key="13">
    <source>
        <dbReference type="SAM" id="Phobius"/>
    </source>
</evidence>
<reference evidence="16" key="1">
    <citation type="submission" date="2025-08" db="UniProtKB">
        <authorList>
            <consortium name="RefSeq"/>
        </authorList>
    </citation>
    <scope>IDENTIFICATION</scope>
    <source>
        <tissue evidence="16">Gonads</tissue>
    </source>
</reference>
<name>A0A6J2XS20_SITOR</name>
<keyword evidence="3 16" id="KW-0645">Protease</keyword>
<evidence type="ECO:0000256" key="4">
    <source>
        <dbReference type="ARBA" id="ARBA00022692"/>
    </source>
</evidence>
<gene>
    <name evidence="16" type="primary">LOC115880356</name>
</gene>
<keyword evidence="5" id="KW-0378">Hydrolase</keyword>
<organism evidence="15 16">
    <name type="scientific">Sitophilus oryzae</name>
    <name type="common">Rice weevil</name>
    <name type="synonym">Curculio oryzae</name>
    <dbReference type="NCBI Taxonomy" id="7048"/>
    <lineage>
        <taxon>Eukaryota</taxon>
        <taxon>Metazoa</taxon>
        <taxon>Ecdysozoa</taxon>
        <taxon>Arthropoda</taxon>
        <taxon>Hexapoda</taxon>
        <taxon>Insecta</taxon>
        <taxon>Pterygota</taxon>
        <taxon>Neoptera</taxon>
        <taxon>Endopterygota</taxon>
        <taxon>Coleoptera</taxon>
        <taxon>Polyphaga</taxon>
        <taxon>Cucujiformia</taxon>
        <taxon>Curculionidae</taxon>
        <taxon>Dryophthorinae</taxon>
        <taxon>Sitophilus</taxon>
    </lineage>
</organism>
<feature type="domain" description="CAAX prenyl protease 2/Lysostaphin resistance protein A-like" evidence="14">
    <location>
        <begin position="132"/>
        <end position="236"/>
    </location>
</feature>
<dbReference type="GO" id="GO:0004222">
    <property type="term" value="F:metalloendopeptidase activity"/>
    <property type="evidence" value="ECO:0007669"/>
    <property type="project" value="InterPro"/>
</dbReference>
<keyword evidence="8 13" id="KW-0472">Membrane</keyword>
<keyword evidence="7 13" id="KW-1133">Transmembrane helix</keyword>
<dbReference type="PANTHER" id="PTHR13046">
    <property type="entry name" value="PROTEASE U48 CAAX PRENYL PROTEASE RCE1"/>
    <property type="match status" value="1"/>
</dbReference>
<evidence type="ECO:0000313" key="16">
    <source>
        <dbReference type="RefSeq" id="XP_030753424.1"/>
    </source>
</evidence>
<feature type="transmembrane region" description="Helical" evidence="13">
    <location>
        <begin position="253"/>
        <end position="273"/>
    </location>
</feature>
<evidence type="ECO:0000256" key="3">
    <source>
        <dbReference type="ARBA" id="ARBA00022670"/>
    </source>
</evidence>
<dbReference type="Proteomes" id="UP000504635">
    <property type="component" value="Unplaced"/>
</dbReference>
<dbReference type="InParanoid" id="A0A6J2XS20"/>
<feature type="transmembrane region" description="Helical" evidence="13">
    <location>
        <begin position="223"/>
        <end position="241"/>
    </location>
</feature>
<keyword evidence="15" id="KW-1185">Reference proteome</keyword>
<dbReference type="PANTHER" id="PTHR13046:SF0">
    <property type="entry name" value="CAAX PRENYL PROTEASE 2"/>
    <property type="match status" value="1"/>
</dbReference>
<dbReference type="OrthoDB" id="271604at2759"/>
<accession>A0A6J2XS20</accession>